<evidence type="ECO:0000313" key="2">
    <source>
        <dbReference type="EMBL" id="CAI6335154.1"/>
    </source>
</evidence>
<feature type="region of interest" description="Disordered" evidence="1">
    <location>
        <begin position="44"/>
        <end position="65"/>
    </location>
</feature>
<reference evidence="2" key="1">
    <citation type="submission" date="2023-01" db="EMBL/GenBank/DDBJ databases">
        <authorList>
            <person name="Van Ghelder C."/>
            <person name="Rancurel C."/>
        </authorList>
    </citation>
    <scope>NUCLEOTIDE SEQUENCE</scope>
    <source>
        <strain evidence="2">CNCM I-4278</strain>
    </source>
</reference>
<organism evidence="2 3">
    <name type="scientific">Periconia digitata</name>
    <dbReference type="NCBI Taxonomy" id="1303443"/>
    <lineage>
        <taxon>Eukaryota</taxon>
        <taxon>Fungi</taxon>
        <taxon>Dikarya</taxon>
        <taxon>Ascomycota</taxon>
        <taxon>Pezizomycotina</taxon>
        <taxon>Dothideomycetes</taxon>
        <taxon>Pleosporomycetidae</taxon>
        <taxon>Pleosporales</taxon>
        <taxon>Massarineae</taxon>
        <taxon>Periconiaceae</taxon>
        <taxon>Periconia</taxon>
    </lineage>
</organism>
<evidence type="ECO:0000313" key="3">
    <source>
        <dbReference type="Proteomes" id="UP001152607"/>
    </source>
</evidence>
<dbReference type="OrthoDB" id="185373at2759"/>
<accession>A0A9W4UG83</accession>
<gene>
    <name evidence="2" type="ORF">PDIGIT_LOCUS8231</name>
</gene>
<comment type="caution">
    <text evidence="2">The sequence shown here is derived from an EMBL/GenBank/DDBJ whole genome shotgun (WGS) entry which is preliminary data.</text>
</comment>
<keyword evidence="3" id="KW-1185">Reference proteome</keyword>
<feature type="region of interest" description="Disordered" evidence="1">
    <location>
        <begin position="746"/>
        <end position="779"/>
    </location>
</feature>
<feature type="compositionally biased region" description="Basic residues" evidence="1">
    <location>
        <begin position="756"/>
        <end position="767"/>
    </location>
</feature>
<evidence type="ECO:0000256" key="1">
    <source>
        <dbReference type="SAM" id="MobiDB-lite"/>
    </source>
</evidence>
<name>A0A9W4UG83_9PLEO</name>
<protein>
    <submittedName>
        <fullName evidence="2">Uncharacterized protein</fullName>
    </submittedName>
</protein>
<dbReference type="Proteomes" id="UP001152607">
    <property type="component" value="Unassembled WGS sequence"/>
</dbReference>
<proteinExistence type="predicted"/>
<dbReference type="EMBL" id="CAOQHR010000005">
    <property type="protein sequence ID" value="CAI6335154.1"/>
    <property type="molecule type" value="Genomic_DNA"/>
</dbReference>
<sequence length="779" mass="86731">MLAVPKTSLASIICPVAPFLVPRLLRSPAPRALLTQFSTRSTYATDAKSNSKRTRQPGVKSATRGPKIIKYDASGRSATLPETAPMLVRMQHACTTRNIQAVMDLYPTLLESRSLHVTSKLRIAEAIHTVVRNLPPSSPALKGIFPFLQRMVEDIKSGKLPPDAYAHVHLLGAFKSFQKYEEGFAFWQWLAKQDDTYVSQAVYGAAIELMAYGNIGALSDLEGIYMDGLKRFPGTFAEYHLSPNAIVPNRDQNVAMVDLPIMLLQGICTARIVHGEWKNAYLAFDTALRLKPTQVPIRFFELFMTERPVQEAYTAYLVACRIGIVFKPSHLTGLTKKIRDAMASSSSLNTRMVLLRAIANSLYAYQQSGGTLEGVHIGAFISACETLLPERGPGEVLTGIQAEYRDAIVHMAHDLTSQLLQAGMPPHPRFFTSLIGLAGSQGADKLLHATLKDIRSAKLDLDQVGRRIVMKSAGLLGDFTLLVQYWNRIVTLAENEHQRIADIDWVTFVRACKHLDQVQYCKEQLSHLEITLTTSLTVRLHTILDAPPRQPRPVKLTGLENFASQMKELKAQFSKIVTVVMSGQPLNPRRNPFYMAIDPTQKSLGTIEDMRTIYDEFTIDPHQPPSTSEQNVLATPTGLSLGSLRYLNWVSVVEMMHQASLLEQKQQGPDSFPLNVSFDLCHRNAQNANDRNLPLPLDALRSYIKTLRAPSPIDYHHDTLAHQNFDAQNNATESIPPQFLEANMSLNDGPTTTIPRRSRTPIKKPKHPLGLQEEHAGES</sequence>
<dbReference type="AlphaFoldDB" id="A0A9W4UG83"/>